<dbReference type="InterPro" id="IPR055558">
    <property type="entry name" value="DUF7134"/>
</dbReference>
<feature type="transmembrane region" description="Helical" evidence="10">
    <location>
        <begin position="137"/>
        <end position="159"/>
    </location>
</feature>
<dbReference type="InterPro" id="IPR036890">
    <property type="entry name" value="HATPase_C_sf"/>
</dbReference>
<reference evidence="14 15" key="1">
    <citation type="submission" date="2024-09" db="EMBL/GenBank/DDBJ databases">
        <authorList>
            <person name="Sun Q."/>
            <person name="Mori K."/>
        </authorList>
    </citation>
    <scope>NUCLEOTIDE SEQUENCE [LARGE SCALE GENOMIC DNA]</scope>
    <source>
        <strain evidence="14 15">TBRC 2205</strain>
    </source>
</reference>
<evidence type="ECO:0000256" key="10">
    <source>
        <dbReference type="SAM" id="Phobius"/>
    </source>
</evidence>
<keyword evidence="6 14" id="KW-0418">Kinase</keyword>
<feature type="transmembrane region" description="Helical" evidence="10">
    <location>
        <begin position="114"/>
        <end position="131"/>
    </location>
</feature>
<dbReference type="RefSeq" id="WP_377336827.1">
    <property type="nucleotide sequence ID" value="NZ_JBHLUE010000004.1"/>
</dbReference>
<keyword evidence="5" id="KW-0547">Nucleotide-binding</keyword>
<feature type="compositionally biased region" description="Gly residues" evidence="9">
    <location>
        <begin position="458"/>
        <end position="487"/>
    </location>
</feature>
<keyword evidence="4" id="KW-0808">Transferase</keyword>
<sequence length="498" mass="49897">MRRMSGAAEREPAVRDLVADAALALALCAFSLFATPLAGEHQPGSVPLDGLGRVLIAVATMPLAVRRRWPLGALTVVVPAAAGYLVAGYPYGPVLIGCLLAVYTVAVRVPVRRAAGAAALATLVLAGHVLWSRGAAVGLAGVLPASAWTVVPFALGVTVRITREATARDRAARARRQADDERLRIAQEVHDVVGHGLAAINMQAEIALHLLPKRPEQAETALAAIARTSREALDELRVTLAVVRRGDDRRPAPGLGQLSELRERLSAAGVPVTVTVHGAHRELPAAVDLAAYRVVQESLTNVLRHAGPGVTAEVLVGYGEQEVTVEVVDTGRAEPARAATVPGHGIAGMRERVTALGGSFRAGPRAGGGFRVYARIPAEPRPGRPAEGGLPTASPCPPATVPGGPAAGPSAAGPSVADPDGSTPGTGASDPGGSTRGTGGSEPGTSASDPGESTPGTGATGPGGSTRGTGGSTSGTGGSASGPGGSAAAGPSAAEPRR</sequence>
<keyword evidence="10" id="KW-0472">Membrane</keyword>
<evidence type="ECO:0000256" key="7">
    <source>
        <dbReference type="ARBA" id="ARBA00022840"/>
    </source>
</evidence>
<proteinExistence type="predicted"/>
<dbReference type="InterPro" id="IPR050482">
    <property type="entry name" value="Sensor_HK_TwoCompSys"/>
</dbReference>
<feature type="domain" description="Signal transduction histidine kinase subgroup 3 dimerisation and phosphoacceptor" evidence="12">
    <location>
        <begin position="181"/>
        <end position="246"/>
    </location>
</feature>
<evidence type="ECO:0000259" key="12">
    <source>
        <dbReference type="Pfam" id="PF07730"/>
    </source>
</evidence>
<evidence type="ECO:0000256" key="1">
    <source>
        <dbReference type="ARBA" id="ARBA00000085"/>
    </source>
</evidence>
<keyword evidence="7" id="KW-0067">ATP-binding</keyword>
<dbReference type="Gene3D" id="1.20.5.1930">
    <property type="match status" value="1"/>
</dbReference>
<dbReference type="InterPro" id="IPR011712">
    <property type="entry name" value="Sig_transdc_His_kin_sub3_dim/P"/>
</dbReference>
<keyword evidence="15" id="KW-1185">Reference proteome</keyword>
<dbReference type="Pfam" id="PF02518">
    <property type="entry name" value="HATPase_c"/>
    <property type="match status" value="1"/>
</dbReference>
<keyword evidence="10" id="KW-0812">Transmembrane</keyword>
<evidence type="ECO:0000256" key="6">
    <source>
        <dbReference type="ARBA" id="ARBA00022777"/>
    </source>
</evidence>
<evidence type="ECO:0000259" key="11">
    <source>
        <dbReference type="Pfam" id="PF02518"/>
    </source>
</evidence>
<evidence type="ECO:0000256" key="9">
    <source>
        <dbReference type="SAM" id="MobiDB-lite"/>
    </source>
</evidence>
<organism evidence="14 15">
    <name type="scientific">Plantactinospora siamensis</name>
    <dbReference type="NCBI Taxonomy" id="555372"/>
    <lineage>
        <taxon>Bacteria</taxon>
        <taxon>Bacillati</taxon>
        <taxon>Actinomycetota</taxon>
        <taxon>Actinomycetes</taxon>
        <taxon>Micromonosporales</taxon>
        <taxon>Micromonosporaceae</taxon>
        <taxon>Plantactinospora</taxon>
    </lineage>
</organism>
<dbReference type="EMBL" id="JBHLUE010000004">
    <property type="protein sequence ID" value="MFC0563882.1"/>
    <property type="molecule type" value="Genomic_DNA"/>
</dbReference>
<evidence type="ECO:0000313" key="14">
    <source>
        <dbReference type="EMBL" id="MFC0563882.1"/>
    </source>
</evidence>
<feature type="domain" description="DUF7134" evidence="13">
    <location>
        <begin position="16"/>
        <end position="160"/>
    </location>
</feature>
<dbReference type="Pfam" id="PF23539">
    <property type="entry name" value="DUF7134"/>
    <property type="match status" value="1"/>
</dbReference>
<feature type="transmembrane region" description="Helical" evidence="10">
    <location>
        <begin position="71"/>
        <end position="102"/>
    </location>
</feature>
<dbReference type="Gene3D" id="3.30.565.10">
    <property type="entry name" value="Histidine kinase-like ATPase, C-terminal domain"/>
    <property type="match status" value="1"/>
</dbReference>
<dbReference type="CDD" id="cd16917">
    <property type="entry name" value="HATPase_UhpB-NarQ-NarX-like"/>
    <property type="match status" value="1"/>
</dbReference>
<feature type="compositionally biased region" description="Low complexity" evidence="9">
    <location>
        <begin position="488"/>
        <end position="498"/>
    </location>
</feature>
<evidence type="ECO:0000259" key="13">
    <source>
        <dbReference type="Pfam" id="PF23539"/>
    </source>
</evidence>
<feature type="compositionally biased region" description="Low complexity" evidence="9">
    <location>
        <begin position="401"/>
        <end position="417"/>
    </location>
</feature>
<dbReference type="Proteomes" id="UP001589894">
    <property type="component" value="Unassembled WGS sequence"/>
</dbReference>
<dbReference type="PANTHER" id="PTHR24421">
    <property type="entry name" value="NITRATE/NITRITE SENSOR PROTEIN NARX-RELATED"/>
    <property type="match status" value="1"/>
</dbReference>
<keyword evidence="3" id="KW-0597">Phosphoprotein</keyword>
<accession>A0ABV6NSY2</accession>
<feature type="region of interest" description="Disordered" evidence="9">
    <location>
        <begin position="376"/>
        <end position="498"/>
    </location>
</feature>
<dbReference type="SUPFAM" id="SSF55874">
    <property type="entry name" value="ATPase domain of HSP90 chaperone/DNA topoisomerase II/histidine kinase"/>
    <property type="match status" value="1"/>
</dbReference>
<comment type="caution">
    <text evidence="14">The sequence shown here is derived from an EMBL/GenBank/DDBJ whole genome shotgun (WGS) entry which is preliminary data.</text>
</comment>
<evidence type="ECO:0000256" key="4">
    <source>
        <dbReference type="ARBA" id="ARBA00022679"/>
    </source>
</evidence>
<keyword evidence="10" id="KW-1133">Transmembrane helix</keyword>
<evidence type="ECO:0000256" key="8">
    <source>
        <dbReference type="ARBA" id="ARBA00023012"/>
    </source>
</evidence>
<name>A0ABV6NSY2_9ACTN</name>
<evidence type="ECO:0000256" key="3">
    <source>
        <dbReference type="ARBA" id="ARBA00022553"/>
    </source>
</evidence>
<dbReference type="InterPro" id="IPR003594">
    <property type="entry name" value="HATPase_dom"/>
</dbReference>
<dbReference type="EC" id="2.7.13.3" evidence="2"/>
<dbReference type="GO" id="GO:0016301">
    <property type="term" value="F:kinase activity"/>
    <property type="evidence" value="ECO:0007669"/>
    <property type="project" value="UniProtKB-KW"/>
</dbReference>
<comment type="catalytic activity">
    <reaction evidence="1">
        <text>ATP + protein L-histidine = ADP + protein N-phospho-L-histidine.</text>
        <dbReference type="EC" id="2.7.13.3"/>
    </reaction>
</comment>
<evidence type="ECO:0000256" key="2">
    <source>
        <dbReference type="ARBA" id="ARBA00012438"/>
    </source>
</evidence>
<evidence type="ECO:0000313" key="15">
    <source>
        <dbReference type="Proteomes" id="UP001589894"/>
    </source>
</evidence>
<feature type="domain" description="Histidine kinase/HSP90-like ATPase" evidence="11">
    <location>
        <begin position="290"/>
        <end position="379"/>
    </location>
</feature>
<gene>
    <name evidence="14" type="ORF">ACFFHU_06830</name>
</gene>
<protein>
    <recommendedName>
        <fullName evidence="2">histidine kinase</fullName>
        <ecNumber evidence="2">2.7.13.3</ecNumber>
    </recommendedName>
</protein>
<keyword evidence="8" id="KW-0902">Two-component regulatory system</keyword>
<dbReference type="Pfam" id="PF07730">
    <property type="entry name" value="HisKA_3"/>
    <property type="match status" value="1"/>
</dbReference>
<evidence type="ECO:0000256" key="5">
    <source>
        <dbReference type="ARBA" id="ARBA00022741"/>
    </source>
</evidence>
<dbReference type="PANTHER" id="PTHR24421:SF10">
    <property type="entry name" value="NITRATE_NITRITE SENSOR PROTEIN NARQ"/>
    <property type="match status" value="1"/>
</dbReference>